<evidence type="ECO:0000313" key="9">
    <source>
        <dbReference type="Proteomes" id="UP000238218"/>
    </source>
</evidence>
<reference evidence="8 9" key="2">
    <citation type="submission" date="2018-03" db="EMBL/GenBank/DDBJ databases">
        <title>The ancient ancestry and fast evolution of plastids.</title>
        <authorList>
            <person name="Moore K.R."/>
            <person name="Magnabosco C."/>
            <person name="Momper L."/>
            <person name="Gold D.A."/>
            <person name="Bosak T."/>
            <person name="Fournier G.P."/>
        </authorList>
    </citation>
    <scope>NUCLEOTIDE SEQUENCE [LARGE SCALE GENOMIC DNA]</scope>
    <source>
        <strain evidence="8 9">CCALA 015</strain>
    </source>
</reference>
<gene>
    <name evidence="8" type="ORF">C7B81_03100</name>
</gene>
<evidence type="ECO:0000256" key="3">
    <source>
        <dbReference type="ARBA" id="ARBA00022723"/>
    </source>
</evidence>
<dbReference type="PRINTS" id="PR00690">
    <property type="entry name" value="ADHESNFAMILY"/>
</dbReference>
<dbReference type="EMBL" id="PVWP01000002">
    <property type="protein sequence ID" value="PSB38571.1"/>
    <property type="molecule type" value="Genomic_DNA"/>
</dbReference>
<feature type="coiled-coil region" evidence="6">
    <location>
        <begin position="197"/>
        <end position="224"/>
    </location>
</feature>
<dbReference type="InterPro" id="IPR006129">
    <property type="entry name" value="AdhesinB"/>
</dbReference>
<dbReference type="Gene3D" id="3.40.50.1980">
    <property type="entry name" value="Nitrogenase molybdenum iron protein domain"/>
    <property type="match status" value="2"/>
</dbReference>
<name>A0ABX5F9Z7_9CHRO</name>
<keyword evidence="9" id="KW-1185">Reference proteome</keyword>
<dbReference type="RefSeq" id="WP_106219854.1">
    <property type="nucleotide sequence ID" value="NZ_PVWP01000002.1"/>
</dbReference>
<keyword evidence="6" id="KW-0175">Coiled coil</keyword>
<sequence>MPQHRHDGQGHHDKAPRLPLKRALVAAALVLPLLGSGCTPGPRSGGPSPTPSMTGAAPGASNSAGAADQRPLVLTTFTILADMARQVAGDRVRVESITRLGAEIHGYEPTPSDLKRASGADLVLENGFGLERWAQRFYAGLPDVPHVTLTEGITPLPIAGDAYQGKPNPHAWMSPRLAKVYVENIRRALTRLDPAGAATFQRNAARYSAELDALDRELRTSLARIPPGQRVLATCEGAFSYLARDYGLTEAYLWPVNAESQVTPQRMARLIALVKERRVPAVFCESTVSAEPQQQVARQSGARFGGVFHVDSLSLPDGPAPNLLELQRHNVETLQAGLAGS</sequence>
<keyword evidence="3" id="KW-0479">Metal-binding</keyword>
<proteinExistence type="inferred from homology"/>
<dbReference type="PANTHER" id="PTHR42953:SF1">
    <property type="entry name" value="METAL-BINDING PROTEIN HI_0362-RELATED"/>
    <property type="match status" value="1"/>
</dbReference>
<dbReference type="PANTHER" id="PTHR42953">
    <property type="entry name" value="HIGH-AFFINITY ZINC UPTAKE SYSTEM PROTEIN ZNUA-RELATED"/>
    <property type="match status" value="1"/>
</dbReference>
<keyword evidence="4" id="KW-0732">Signal</keyword>
<dbReference type="Pfam" id="PF01297">
    <property type="entry name" value="ZnuA"/>
    <property type="match status" value="1"/>
</dbReference>
<dbReference type="PRINTS" id="PR00691">
    <property type="entry name" value="ADHESINB"/>
</dbReference>
<keyword evidence="2 5" id="KW-0813">Transport</keyword>
<dbReference type="InterPro" id="IPR050492">
    <property type="entry name" value="Bact_metal-bind_prot9"/>
</dbReference>
<evidence type="ECO:0000256" key="7">
    <source>
        <dbReference type="SAM" id="MobiDB-lite"/>
    </source>
</evidence>
<evidence type="ECO:0000256" key="1">
    <source>
        <dbReference type="ARBA" id="ARBA00004196"/>
    </source>
</evidence>
<evidence type="ECO:0000256" key="2">
    <source>
        <dbReference type="ARBA" id="ARBA00022448"/>
    </source>
</evidence>
<comment type="subcellular location">
    <subcellularLocation>
        <location evidence="1">Cell envelope</location>
    </subcellularLocation>
</comment>
<evidence type="ECO:0000256" key="4">
    <source>
        <dbReference type="ARBA" id="ARBA00022729"/>
    </source>
</evidence>
<comment type="caution">
    <text evidence="8">The sequence shown here is derived from an EMBL/GenBank/DDBJ whole genome shotgun (WGS) entry which is preliminary data.</text>
</comment>
<dbReference type="SUPFAM" id="SSF53807">
    <property type="entry name" value="Helical backbone' metal receptor"/>
    <property type="match status" value="1"/>
</dbReference>
<evidence type="ECO:0000313" key="8">
    <source>
        <dbReference type="EMBL" id="PSB38571.1"/>
    </source>
</evidence>
<dbReference type="CDD" id="cd01137">
    <property type="entry name" value="PsaA"/>
    <property type="match status" value="1"/>
</dbReference>
<protein>
    <submittedName>
        <fullName evidence="8">Metal ABC transporter substrate-binding protein</fullName>
    </submittedName>
</protein>
<evidence type="ECO:0000256" key="5">
    <source>
        <dbReference type="RuleBase" id="RU003512"/>
    </source>
</evidence>
<dbReference type="Proteomes" id="UP000238218">
    <property type="component" value="Unassembled WGS sequence"/>
</dbReference>
<accession>A0ABX5F9Z7</accession>
<evidence type="ECO:0000256" key="6">
    <source>
        <dbReference type="SAM" id="Coils"/>
    </source>
</evidence>
<comment type="similarity">
    <text evidence="5">Belongs to the bacterial solute-binding protein 9 family.</text>
</comment>
<reference evidence="8 9" key="1">
    <citation type="submission" date="2018-02" db="EMBL/GenBank/DDBJ databases">
        <authorList>
            <person name="Moore K."/>
            <person name="Momper L."/>
        </authorList>
    </citation>
    <scope>NUCLEOTIDE SEQUENCE [LARGE SCALE GENOMIC DNA]</scope>
    <source>
        <strain evidence="8 9">CCALA 015</strain>
    </source>
</reference>
<feature type="region of interest" description="Disordered" evidence="7">
    <location>
        <begin position="39"/>
        <end position="67"/>
    </location>
</feature>
<dbReference type="InterPro" id="IPR006127">
    <property type="entry name" value="ZnuA-like"/>
</dbReference>
<dbReference type="InterPro" id="IPR006128">
    <property type="entry name" value="Lipoprotein_PsaA-like"/>
</dbReference>
<organism evidence="8 9">
    <name type="scientific">Aphanothece cf. minutissima CCALA 015</name>
    <dbReference type="NCBI Taxonomy" id="2107695"/>
    <lineage>
        <taxon>Bacteria</taxon>
        <taxon>Bacillati</taxon>
        <taxon>Cyanobacteriota</taxon>
        <taxon>Cyanophyceae</taxon>
        <taxon>Oscillatoriophycideae</taxon>
        <taxon>Chroococcales</taxon>
        <taxon>Aphanothecaceae</taxon>
        <taxon>Aphanothece</taxon>
    </lineage>
</organism>